<feature type="compositionally biased region" description="Low complexity" evidence="1">
    <location>
        <begin position="98"/>
        <end position="111"/>
    </location>
</feature>
<dbReference type="PANTHER" id="PTHR34190">
    <property type="entry name" value="EXPRESSED PROTEIN"/>
    <property type="match status" value="1"/>
</dbReference>
<proteinExistence type="predicted"/>
<dbReference type="AlphaFoldDB" id="A0A1J6IQM1"/>
<gene>
    <name evidence="2" type="ORF">A4A49_36543</name>
</gene>
<organism evidence="2 3">
    <name type="scientific">Nicotiana attenuata</name>
    <name type="common">Coyote tobacco</name>
    <dbReference type="NCBI Taxonomy" id="49451"/>
    <lineage>
        <taxon>Eukaryota</taxon>
        <taxon>Viridiplantae</taxon>
        <taxon>Streptophyta</taxon>
        <taxon>Embryophyta</taxon>
        <taxon>Tracheophyta</taxon>
        <taxon>Spermatophyta</taxon>
        <taxon>Magnoliopsida</taxon>
        <taxon>eudicotyledons</taxon>
        <taxon>Gunneridae</taxon>
        <taxon>Pentapetalae</taxon>
        <taxon>asterids</taxon>
        <taxon>lamiids</taxon>
        <taxon>Solanales</taxon>
        <taxon>Solanaceae</taxon>
        <taxon>Nicotianoideae</taxon>
        <taxon>Nicotianeae</taxon>
        <taxon>Nicotiana</taxon>
    </lineage>
</organism>
<dbReference type="PANTHER" id="PTHR34190:SF10">
    <property type="entry name" value="TERNARY COMPLEX FACTOR MIP1 LEUCINE-ZIPPER DOMAIN-CONTAINING PROTEIN"/>
    <property type="match status" value="1"/>
</dbReference>
<dbReference type="Proteomes" id="UP000187609">
    <property type="component" value="Unassembled WGS sequence"/>
</dbReference>
<feature type="region of interest" description="Disordered" evidence="1">
    <location>
        <begin position="96"/>
        <end position="121"/>
    </location>
</feature>
<name>A0A1J6IQM1_NICAT</name>
<sequence>MIQQENQDLASSLPALPRLDRLDRLLQLLEERHGLSGRHSPNKKEEVQLEDQCKTLTLSSALEQVHHKGTLMERLSVLETRLLQLSQISLDMDEGKLSRSSSSTGVLSSSEKSGHTSVTSTVLTGQDEDEKANLHEKIKDPLAVAVEEKSLSINAVSLTEKKEQNTSMSRIKRRKSHKKWSGWLRLLGC</sequence>
<reference evidence="2" key="1">
    <citation type="submission" date="2016-11" db="EMBL/GenBank/DDBJ databases">
        <title>The genome of Nicotiana attenuata.</title>
        <authorList>
            <person name="Xu S."/>
            <person name="Brockmoeller T."/>
            <person name="Gaquerel E."/>
            <person name="Navarro A."/>
            <person name="Kuhl H."/>
            <person name="Gase K."/>
            <person name="Ling Z."/>
            <person name="Zhou W."/>
            <person name="Kreitzer C."/>
            <person name="Stanke M."/>
            <person name="Tang H."/>
            <person name="Lyons E."/>
            <person name="Pandey P."/>
            <person name="Pandey S.P."/>
            <person name="Timmermann B."/>
            <person name="Baldwin I.T."/>
        </authorList>
    </citation>
    <scope>NUCLEOTIDE SEQUENCE [LARGE SCALE GENOMIC DNA]</scope>
    <source>
        <strain evidence="2">UT</strain>
    </source>
</reference>
<evidence type="ECO:0000256" key="1">
    <source>
        <dbReference type="SAM" id="MobiDB-lite"/>
    </source>
</evidence>
<dbReference type="OrthoDB" id="1225832at2759"/>
<dbReference type="Gramene" id="OIT06556">
    <property type="protein sequence ID" value="OIT06556"/>
    <property type="gene ID" value="A4A49_36543"/>
</dbReference>
<protein>
    <submittedName>
        <fullName evidence="2">Uncharacterized protein</fullName>
    </submittedName>
</protein>
<evidence type="ECO:0000313" key="3">
    <source>
        <dbReference type="Proteomes" id="UP000187609"/>
    </source>
</evidence>
<dbReference type="OMA" id="MMNNDER"/>
<comment type="caution">
    <text evidence="2">The sequence shown here is derived from an EMBL/GenBank/DDBJ whole genome shotgun (WGS) entry which is preliminary data.</text>
</comment>
<keyword evidence="3" id="KW-1185">Reference proteome</keyword>
<accession>A0A1J6IQM1</accession>
<dbReference type="SMR" id="A0A1J6IQM1"/>
<dbReference type="EMBL" id="MJEQ01037184">
    <property type="protein sequence ID" value="OIT06556.1"/>
    <property type="molecule type" value="Genomic_DNA"/>
</dbReference>
<evidence type="ECO:0000313" key="2">
    <source>
        <dbReference type="EMBL" id="OIT06556.1"/>
    </source>
</evidence>
<dbReference type="KEGG" id="nau:109223023"/>